<evidence type="ECO:0007829" key="4">
    <source>
        <dbReference type="PDB" id="7JZZ"/>
    </source>
</evidence>
<organism evidence="1">
    <name type="scientific">Moraxella phage Mcat5</name>
    <dbReference type="NCBI Taxonomy" id="1647551"/>
    <lineage>
        <taxon>Viruses</taxon>
        <taxon>Duplodnaviria</taxon>
        <taxon>Heunggongvirae</taxon>
        <taxon>Uroviricota</taxon>
        <taxon>Caudoviricetes</taxon>
    </lineage>
</organism>
<dbReference type="PDB" id="7ECW">
    <property type="method" value="EM"/>
    <property type="resolution" value="3.10 A"/>
    <property type="chains" value="I/J=1-124"/>
</dbReference>
<reference evidence="4" key="2">
    <citation type="journal article" date="2021" name="Nucleic Acids Res.">
        <title>Structural basis for inhibition of the type I-F CRISPR-Cas surveillance complex by AcrIF4, AcrIF7and AcrIF14.</title>
        <authorList>
            <person name="Gabel C."/>
            <person name="Li Z."/>
            <person name="Zhang H."/>
            <person name="Chang L."/>
        </authorList>
    </citation>
    <scope>STRUCTURE BY ELECTRON MICROSCOPY (3.20 ANGSTROMS) OF 1-124</scope>
</reference>
<keyword evidence="2 3" id="KW-0002">3D-structure</keyword>
<evidence type="ECO:0007829" key="2">
    <source>
        <dbReference type="PDB" id="7DU0"/>
    </source>
</evidence>
<evidence type="ECO:0007829" key="3">
    <source>
        <dbReference type="PDB" id="7ECV"/>
    </source>
</evidence>
<protein>
    <submittedName>
        <fullName evidence="1">Uncharacterized protein</fullName>
    </submittedName>
</protein>
<dbReference type="EMBL" id="KR093629">
    <property type="protein sequence ID" value="AKI27193.1"/>
    <property type="molecule type" value="Genomic_DNA"/>
</dbReference>
<dbReference type="PDB" id="7DU0">
    <property type="method" value="X-ray"/>
    <property type="resolution" value="1.96 A"/>
    <property type="chains" value="A=1-124"/>
</dbReference>
<proteinExistence type="evidence at protein level"/>
<reference evidence="2 3" key="3">
    <citation type="journal article" date="2021" name="Nucleic Acids Res.">
        <title>Insights into the dual functions of AcrIF14 during the inhibition of type I-F CRISPR-Cas surveillance complex.</title>
        <authorList>
            <person name="Liu X."/>
            <person name="Zhang L."/>
            <person name="Xiu Y."/>
            <person name="Gao T."/>
            <person name="Huang L."/>
            <person name="Xie Y."/>
            <person name="Yang L."/>
            <person name="Wang W."/>
            <person name="Wang P."/>
            <person name="Zhang Y."/>
            <person name="Yang M."/>
            <person name="Feng Y."/>
        </authorList>
    </citation>
    <scope>X-RAY CRYSTALLOGRAPHY (1.96 ANGSTROMS) OF 1-124</scope>
</reference>
<dbReference type="PDB" id="7JZZ">
    <property type="method" value="EM"/>
    <property type="resolution" value="3.20 A"/>
    <property type="chains" value="J/K=1-124"/>
</dbReference>
<evidence type="ECO:0000313" key="1">
    <source>
        <dbReference type="EMBL" id="AKI27193.1"/>
    </source>
</evidence>
<accession>A0ACD6B8T5</accession>
<accession>A0A0R6PCL0</accession>
<reference evidence="1" key="1">
    <citation type="journal article" date="2015" name="BMC Genomics">
        <title>Novel Moraxella catarrhalis prophages display hyperconserved non-structural genes despite their genomic diversity.</title>
        <authorList>
            <person name="Ariff A."/>
            <person name="Wise M.J."/>
            <person name="Kahler C.M."/>
            <person name="Tay C.Y."/>
            <person name="Peters F."/>
            <person name="Perkins T.T."/>
            <person name="Chang B.J."/>
        </authorList>
    </citation>
    <scope>NUCLEOTIDE SEQUENCE</scope>
    <source>
        <strain evidence="1">Mcat5</strain>
    </source>
</reference>
<name>A0ACD6B8T5_9CAUD</name>
<sequence>MKKIEMIEISQNRQNLTAFLHISEIKAINAKLADGVDVDKKSFDEICSIVLEQYQAKQISNKQASEIFETLAKANKSFKIEKFRCSHGYNEIYKYSPDHEAYLFYCKGGQGQLNKLIAENGRFM</sequence>
<dbReference type="PDB" id="7ECV">
    <property type="method" value="EM"/>
    <property type="resolution" value="3.43 A"/>
    <property type="chains" value="I/J=1-124"/>
</dbReference>